<dbReference type="Gene3D" id="3.10.580.10">
    <property type="entry name" value="CBS-domain"/>
    <property type="match status" value="1"/>
</dbReference>
<dbReference type="EMBL" id="FWEV01000044">
    <property type="protein sequence ID" value="SLM28522.1"/>
    <property type="molecule type" value="Genomic_DNA"/>
</dbReference>
<dbReference type="SUPFAM" id="SSF54631">
    <property type="entry name" value="CBS-domain pair"/>
    <property type="match status" value="1"/>
</dbReference>
<dbReference type="AlphaFoldDB" id="A0A1W1H7S4"/>
<gene>
    <name evidence="2" type="ORF">MTBBW1_1380069</name>
</gene>
<dbReference type="InterPro" id="IPR000644">
    <property type="entry name" value="CBS_dom"/>
</dbReference>
<dbReference type="InterPro" id="IPR046342">
    <property type="entry name" value="CBS_dom_sf"/>
</dbReference>
<dbReference type="Proteomes" id="UP000191931">
    <property type="component" value="Unassembled WGS sequence"/>
</dbReference>
<accession>A0A1W1H7S4</accession>
<evidence type="ECO:0000259" key="1">
    <source>
        <dbReference type="Pfam" id="PF00571"/>
    </source>
</evidence>
<protein>
    <recommendedName>
        <fullName evidence="1">CBS domain-containing protein</fullName>
    </recommendedName>
</protein>
<dbReference type="Pfam" id="PF00571">
    <property type="entry name" value="CBS"/>
    <property type="match status" value="1"/>
</dbReference>
<sequence>MNNIVKDSMVPISEYPTISEGATLMEAVFALENAKTNTICSNKSVETTDDTKMGNCKTSAFKGKEPVDNNPHWILLIVNSEGKVIGKLSQLNILTALETKNEGMKNIEQIRKFGFSSKYITRLREDAYLKNTSIDKIYADPEIMGMKVEDFMKEVADNDFIDENTSLATAAYQMASRKRLSMLVTREEEVVGVLRLSDVFTLVINNVKAQK</sequence>
<reference evidence="2 3" key="1">
    <citation type="submission" date="2017-03" db="EMBL/GenBank/DDBJ databases">
        <authorList>
            <person name="Afonso C.L."/>
            <person name="Miller P.J."/>
            <person name="Scott M.A."/>
            <person name="Spackman E."/>
            <person name="Goraichik I."/>
            <person name="Dimitrov K.M."/>
            <person name="Suarez D.L."/>
            <person name="Swayne D.E."/>
        </authorList>
    </citation>
    <scope>NUCLEOTIDE SEQUENCE [LARGE SCALE GENOMIC DNA]</scope>
    <source>
        <strain evidence="2">PRJEB14757</strain>
    </source>
</reference>
<dbReference type="OrthoDB" id="5470806at2"/>
<name>A0A1W1H7S4_9BACT</name>
<dbReference type="RefSeq" id="WP_139786790.1">
    <property type="nucleotide sequence ID" value="NZ_LT828549.1"/>
</dbReference>
<evidence type="ECO:0000313" key="3">
    <source>
        <dbReference type="Proteomes" id="UP000191931"/>
    </source>
</evidence>
<proteinExistence type="predicted"/>
<organism evidence="2 3">
    <name type="scientific">Desulfamplus magnetovallimortis</name>
    <dbReference type="NCBI Taxonomy" id="1246637"/>
    <lineage>
        <taxon>Bacteria</taxon>
        <taxon>Pseudomonadati</taxon>
        <taxon>Thermodesulfobacteriota</taxon>
        <taxon>Desulfobacteria</taxon>
        <taxon>Desulfobacterales</taxon>
        <taxon>Desulfobacteraceae</taxon>
        <taxon>Desulfamplus</taxon>
    </lineage>
</organism>
<evidence type="ECO:0000313" key="2">
    <source>
        <dbReference type="EMBL" id="SLM28522.1"/>
    </source>
</evidence>
<keyword evidence="3" id="KW-1185">Reference proteome</keyword>
<dbReference type="STRING" id="1246637.MTBBW1_1380069"/>
<feature type="domain" description="CBS" evidence="1">
    <location>
        <begin position="149"/>
        <end position="203"/>
    </location>
</feature>